<dbReference type="InterPro" id="IPR036514">
    <property type="entry name" value="SGNH_hydro_sf"/>
</dbReference>
<evidence type="ECO:0000259" key="5">
    <source>
        <dbReference type="Pfam" id="PF21254"/>
    </source>
</evidence>
<name>A0A6I6G861_9BACT</name>
<dbReference type="PANTHER" id="PTHR43695">
    <property type="entry name" value="PUTATIVE (AFU_ORTHOLOGUE AFUA_2G17250)-RELATED"/>
    <property type="match status" value="1"/>
</dbReference>
<gene>
    <name evidence="6" type="ORF">GLV81_11495</name>
</gene>
<dbReference type="SUPFAM" id="SSF49785">
    <property type="entry name" value="Galactose-binding domain-like"/>
    <property type="match status" value="1"/>
</dbReference>
<reference evidence="6 7" key="1">
    <citation type="submission" date="2019-11" db="EMBL/GenBank/DDBJ databases">
        <authorList>
            <person name="Im W.T."/>
        </authorList>
    </citation>
    <scope>NUCLEOTIDE SEQUENCE [LARGE SCALE GENOMIC DNA]</scope>
    <source>
        <strain evidence="6 7">SB-02</strain>
    </source>
</reference>
<dbReference type="Pfam" id="PF21254">
    <property type="entry name" value="AGA-YXIM_GBD"/>
    <property type="match status" value="1"/>
</dbReference>
<dbReference type="RefSeq" id="WP_157478990.1">
    <property type="nucleotide sequence ID" value="NZ_CP046566.1"/>
</dbReference>
<dbReference type="Pfam" id="PF13472">
    <property type="entry name" value="Lipase_GDSL_2"/>
    <property type="match status" value="1"/>
</dbReference>
<sequence length="443" mass="49270">MKKVGRYWLLLWMLSFCSRHISAQTLRFDFGNGKAAKGFTAVTANAMYSDAAGFGFEPGAVITAVQRKGKDQRTNDFVTANKPFFFSVSLPEGNYRVKLWLGDVAGTSSTIVRAECRRAVLPQVITNTKEVKEVSFLVHVRDTMIAGTNTQVKIKAREREYWHWDNKLTLEINDSLPKLCALEITPVQNVPVVFLAGNSTVVDQASEPYAAWGQMIPQLFQTDKVVVANYAESGEALNSFLSAKRLEKILSLMKPGDYLFIEFAHNDQKQKGAGIGPWESYTKLLHQYIESCRQKGGHPVLVTSMHRRNFDSSGHVINTLGDYPAAMRKVAADLQVPLIDLNNMSAQLYEAWGPKGSEKGFVIYPANSFPGQEKALLDNTHFNPYGAYEIARCIAQGMRDIQLPLAQYLSPALPAFNPSQPDKAAHFYWPLSPVIAKAKPDGN</sequence>
<evidence type="ECO:0000256" key="2">
    <source>
        <dbReference type="ARBA" id="ARBA00022801"/>
    </source>
</evidence>
<feature type="domain" description="Beta-agarase/YXIM esterase-like galactose-binding" evidence="5">
    <location>
        <begin position="27"/>
        <end position="115"/>
    </location>
</feature>
<evidence type="ECO:0000256" key="3">
    <source>
        <dbReference type="SAM" id="SignalP"/>
    </source>
</evidence>
<keyword evidence="3" id="KW-0732">Signal</keyword>
<organism evidence="6 7">
    <name type="scientific">Phnomibacter ginsenosidimutans</name>
    <dbReference type="NCBI Taxonomy" id="2676868"/>
    <lineage>
        <taxon>Bacteria</taxon>
        <taxon>Pseudomonadati</taxon>
        <taxon>Bacteroidota</taxon>
        <taxon>Chitinophagia</taxon>
        <taxon>Chitinophagales</taxon>
        <taxon>Chitinophagaceae</taxon>
        <taxon>Phnomibacter</taxon>
    </lineage>
</organism>
<dbReference type="KEGG" id="fls:GLV81_11495"/>
<dbReference type="InterPro" id="IPR037459">
    <property type="entry name" value="RhgT-like"/>
</dbReference>
<dbReference type="InterPro" id="IPR013830">
    <property type="entry name" value="SGNH_hydro"/>
</dbReference>
<feature type="domain" description="SGNH hydrolase-type esterase" evidence="4">
    <location>
        <begin position="197"/>
        <end position="352"/>
    </location>
</feature>
<dbReference type="SUPFAM" id="SSF52266">
    <property type="entry name" value="SGNH hydrolase"/>
    <property type="match status" value="1"/>
</dbReference>
<dbReference type="Gene3D" id="3.40.50.1110">
    <property type="entry name" value="SGNH hydrolase"/>
    <property type="match status" value="1"/>
</dbReference>
<evidence type="ECO:0000313" key="6">
    <source>
        <dbReference type="EMBL" id="QGW28637.1"/>
    </source>
</evidence>
<accession>A0A6I6G861</accession>
<dbReference type="InterPro" id="IPR008979">
    <property type="entry name" value="Galactose-bd-like_sf"/>
</dbReference>
<evidence type="ECO:0000259" key="4">
    <source>
        <dbReference type="Pfam" id="PF13472"/>
    </source>
</evidence>
<comment type="similarity">
    <text evidence="1">Belongs to the 'GDSL' lipolytic enzyme family.</text>
</comment>
<keyword evidence="2" id="KW-0378">Hydrolase</keyword>
<dbReference type="EMBL" id="CP046566">
    <property type="protein sequence ID" value="QGW28637.1"/>
    <property type="molecule type" value="Genomic_DNA"/>
</dbReference>
<proteinExistence type="inferred from homology"/>
<dbReference type="Proteomes" id="UP000426027">
    <property type="component" value="Chromosome"/>
</dbReference>
<dbReference type="Gene3D" id="2.60.120.430">
    <property type="entry name" value="Galactose-binding lectin"/>
    <property type="match status" value="1"/>
</dbReference>
<dbReference type="InterPro" id="IPR049033">
    <property type="entry name" value="AGA-YXIM_GBD"/>
</dbReference>
<feature type="signal peptide" evidence="3">
    <location>
        <begin position="1"/>
        <end position="23"/>
    </location>
</feature>
<dbReference type="AlphaFoldDB" id="A0A6I6G861"/>
<dbReference type="GO" id="GO:0016788">
    <property type="term" value="F:hydrolase activity, acting on ester bonds"/>
    <property type="evidence" value="ECO:0007669"/>
    <property type="project" value="UniProtKB-ARBA"/>
</dbReference>
<keyword evidence="7" id="KW-1185">Reference proteome</keyword>
<dbReference type="CDD" id="cd01821">
    <property type="entry name" value="Rhamnogalacturan_acetylesterase_like"/>
    <property type="match status" value="1"/>
</dbReference>
<protein>
    <submittedName>
        <fullName evidence="6">Rhamnogalacturonan acetylesterase</fullName>
    </submittedName>
</protein>
<dbReference type="PANTHER" id="PTHR43695:SF1">
    <property type="entry name" value="RHAMNOGALACTURONAN ACETYLESTERASE"/>
    <property type="match status" value="1"/>
</dbReference>
<evidence type="ECO:0000313" key="7">
    <source>
        <dbReference type="Proteomes" id="UP000426027"/>
    </source>
</evidence>
<feature type="chain" id="PRO_5026349036" evidence="3">
    <location>
        <begin position="24"/>
        <end position="443"/>
    </location>
</feature>
<evidence type="ECO:0000256" key="1">
    <source>
        <dbReference type="ARBA" id="ARBA00008668"/>
    </source>
</evidence>